<name>A0ABR2MWM6_9ASPA</name>
<gene>
    <name evidence="1" type="ORF">KSP40_PGU016500</name>
</gene>
<protein>
    <submittedName>
        <fullName evidence="1">Uncharacterized protein</fullName>
    </submittedName>
</protein>
<dbReference type="EMBL" id="JBBWWR010000004">
    <property type="protein sequence ID" value="KAK8968624.1"/>
    <property type="molecule type" value="Genomic_DNA"/>
</dbReference>
<keyword evidence="2" id="KW-1185">Reference proteome</keyword>
<organism evidence="1 2">
    <name type="scientific">Platanthera guangdongensis</name>
    <dbReference type="NCBI Taxonomy" id="2320717"/>
    <lineage>
        <taxon>Eukaryota</taxon>
        <taxon>Viridiplantae</taxon>
        <taxon>Streptophyta</taxon>
        <taxon>Embryophyta</taxon>
        <taxon>Tracheophyta</taxon>
        <taxon>Spermatophyta</taxon>
        <taxon>Magnoliopsida</taxon>
        <taxon>Liliopsida</taxon>
        <taxon>Asparagales</taxon>
        <taxon>Orchidaceae</taxon>
        <taxon>Orchidoideae</taxon>
        <taxon>Orchideae</taxon>
        <taxon>Orchidinae</taxon>
        <taxon>Platanthera</taxon>
    </lineage>
</organism>
<evidence type="ECO:0000313" key="2">
    <source>
        <dbReference type="Proteomes" id="UP001412067"/>
    </source>
</evidence>
<reference evidence="1 2" key="1">
    <citation type="journal article" date="2022" name="Nat. Plants">
        <title>Genomes of leafy and leafless Platanthera orchids illuminate the evolution of mycoheterotrophy.</title>
        <authorList>
            <person name="Li M.H."/>
            <person name="Liu K.W."/>
            <person name="Li Z."/>
            <person name="Lu H.C."/>
            <person name="Ye Q.L."/>
            <person name="Zhang D."/>
            <person name="Wang J.Y."/>
            <person name="Li Y.F."/>
            <person name="Zhong Z.M."/>
            <person name="Liu X."/>
            <person name="Yu X."/>
            <person name="Liu D.K."/>
            <person name="Tu X.D."/>
            <person name="Liu B."/>
            <person name="Hao Y."/>
            <person name="Liao X.Y."/>
            <person name="Jiang Y.T."/>
            <person name="Sun W.H."/>
            <person name="Chen J."/>
            <person name="Chen Y.Q."/>
            <person name="Ai Y."/>
            <person name="Zhai J.W."/>
            <person name="Wu S.S."/>
            <person name="Zhou Z."/>
            <person name="Hsiao Y.Y."/>
            <person name="Wu W.L."/>
            <person name="Chen Y.Y."/>
            <person name="Lin Y.F."/>
            <person name="Hsu J.L."/>
            <person name="Li C.Y."/>
            <person name="Wang Z.W."/>
            <person name="Zhao X."/>
            <person name="Zhong W.Y."/>
            <person name="Ma X.K."/>
            <person name="Ma L."/>
            <person name="Huang J."/>
            <person name="Chen G.Z."/>
            <person name="Huang M.Z."/>
            <person name="Huang L."/>
            <person name="Peng D.H."/>
            <person name="Luo Y.B."/>
            <person name="Zou S.Q."/>
            <person name="Chen S.P."/>
            <person name="Lan S."/>
            <person name="Tsai W.C."/>
            <person name="Van de Peer Y."/>
            <person name="Liu Z.J."/>
        </authorList>
    </citation>
    <scope>NUCLEOTIDE SEQUENCE [LARGE SCALE GENOMIC DNA]</scope>
    <source>
        <strain evidence="1">Lor288</strain>
    </source>
</reference>
<sequence length="144" mass="16371">MFKFCNEPNDDGICPPKAFPPSCSSVRKLSCDRKLGTPPVNRFSCKINRDKAVRFAILGGIEPFKELKPMSKTKSSMHFEISGGSWPYKLLWERFKTSRCCRFPISRGIGPKSLFPDQLIIVRFTQLPTVLGILPFKLFRLKSA</sequence>
<accession>A0ABR2MWM6</accession>
<proteinExistence type="predicted"/>
<dbReference type="Proteomes" id="UP001412067">
    <property type="component" value="Unassembled WGS sequence"/>
</dbReference>
<comment type="caution">
    <text evidence="1">The sequence shown here is derived from an EMBL/GenBank/DDBJ whole genome shotgun (WGS) entry which is preliminary data.</text>
</comment>
<evidence type="ECO:0000313" key="1">
    <source>
        <dbReference type="EMBL" id="KAK8968624.1"/>
    </source>
</evidence>